<dbReference type="Pfam" id="PF19862">
    <property type="entry name" value="DUF6336"/>
    <property type="match status" value="1"/>
</dbReference>
<accession>A0ABN3E4I1</accession>
<comment type="caution">
    <text evidence="2">The sequence shown here is derived from an EMBL/GenBank/DDBJ whole genome shotgun (WGS) entry which is preliminary data.</text>
</comment>
<keyword evidence="3" id="KW-1185">Reference proteome</keyword>
<proteinExistence type="predicted"/>
<feature type="transmembrane region" description="Helical" evidence="1">
    <location>
        <begin position="79"/>
        <end position="97"/>
    </location>
</feature>
<reference evidence="2 3" key="1">
    <citation type="journal article" date="2019" name="Int. J. Syst. Evol. Microbiol.">
        <title>The Global Catalogue of Microorganisms (GCM) 10K type strain sequencing project: providing services to taxonomists for standard genome sequencing and annotation.</title>
        <authorList>
            <consortium name="The Broad Institute Genomics Platform"/>
            <consortium name="The Broad Institute Genome Sequencing Center for Infectious Disease"/>
            <person name="Wu L."/>
            <person name="Ma J."/>
        </authorList>
    </citation>
    <scope>NUCLEOTIDE SEQUENCE [LARGE SCALE GENOMIC DNA]</scope>
    <source>
        <strain evidence="2 3">JCM 3053</strain>
    </source>
</reference>
<evidence type="ECO:0000313" key="3">
    <source>
        <dbReference type="Proteomes" id="UP001501474"/>
    </source>
</evidence>
<protein>
    <recommendedName>
        <fullName evidence="4">Integral membrane protein</fullName>
    </recommendedName>
</protein>
<keyword evidence="1" id="KW-0812">Transmembrane</keyword>
<evidence type="ECO:0000256" key="1">
    <source>
        <dbReference type="SAM" id="Phobius"/>
    </source>
</evidence>
<evidence type="ECO:0008006" key="4">
    <source>
        <dbReference type="Google" id="ProtNLM"/>
    </source>
</evidence>
<feature type="transmembrane region" description="Helical" evidence="1">
    <location>
        <begin position="109"/>
        <end position="131"/>
    </location>
</feature>
<keyword evidence="1" id="KW-0472">Membrane</keyword>
<dbReference type="InterPro" id="IPR046299">
    <property type="entry name" value="DUF6336"/>
</dbReference>
<dbReference type="Proteomes" id="UP001501474">
    <property type="component" value="Unassembled WGS sequence"/>
</dbReference>
<dbReference type="EMBL" id="BAAART010000116">
    <property type="protein sequence ID" value="GAA2247867.1"/>
    <property type="molecule type" value="Genomic_DNA"/>
</dbReference>
<organism evidence="2 3">
    <name type="scientific">Streptomyces indiaensis</name>
    <dbReference type="NCBI Taxonomy" id="284033"/>
    <lineage>
        <taxon>Bacteria</taxon>
        <taxon>Bacillati</taxon>
        <taxon>Actinomycetota</taxon>
        <taxon>Actinomycetes</taxon>
        <taxon>Kitasatosporales</taxon>
        <taxon>Streptomycetaceae</taxon>
        <taxon>Streptomyces</taxon>
    </lineage>
</organism>
<sequence>MVFHFAGHAEQRPPSQGRAALYCGHAEDPDGAPLTTADIAGLRCRMAARVERARVLGMALDQDGVILPRLRPVEVARRGVILGLLGAMPLVVAALSIPQHSNREEFLSVISGLTGLFGAMLLVIGAGFWWASAGDIRRLRDWSTVTTQGAAITLIGPLFLRSGLFLLVFGAVAFGLHQLVATAPYGSWLHG</sequence>
<feature type="transmembrane region" description="Helical" evidence="1">
    <location>
        <begin position="164"/>
        <end position="185"/>
    </location>
</feature>
<keyword evidence="1" id="KW-1133">Transmembrane helix</keyword>
<gene>
    <name evidence="2" type="ORF">GCM10010104_50380</name>
</gene>
<dbReference type="RefSeq" id="WP_344368870.1">
    <property type="nucleotide sequence ID" value="NZ_BAAART010000116.1"/>
</dbReference>
<name>A0ABN3E4I1_9ACTN</name>
<evidence type="ECO:0000313" key="2">
    <source>
        <dbReference type="EMBL" id="GAA2247867.1"/>
    </source>
</evidence>